<sequence>MMHMDGQETASKIRDSTGYKRSSLLKQMKEDASRVATSKSHIIEWAKAPSPRKQKHTQGEEPRVTRPSKSNHQVQCKRKHCENQVASTHKSSRSRLNGPQTSHHVVSDPYDSPRRERSRRSRNKDRRSEDRSRKRSTLPYARTSDSRDDRRGRGSSRSRSHSPRPQTRDKMRPRRRRRSRSRDRSSERTCRRKALCDHHHDRQTDGKRRSSSSDTSKTKKLSTSSKLVGGCQHGNAGDTDGVSERQTMPSHTSHLKKDLSTLGEEGEHAFISDSDDDNTRVGLKHVEDIRFDLDSVPVDEALRRRQIYVTGLNPTVCAEQLAESFARLGVEMDRETGFPAIDVFMCQRNDLGRGDARVTFMTEEGAHEAVEELNSGRHLLTLSILPVKNVKHALICVRPMDRSTQRILTVQFQAVRDTWRCVGTHCRADVSIWNGKCDTCGRKRVYGPSNIKIKAESWLCSL</sequence>
<keyword evidence="2" id="KW-1185">Reference proteome</keyword>
<proteinExistence type="predicted"/>
<dbReference type="EMBL" id="CM047586">
    <property type="protein sequence ID" value="KAI9909005.1"/>
    <property type="molecule type" value="Genomic_DNA"/>
</dbReference>
<evidence type="ECO:0000313" key="1">
    <source>
        <dbReference type="EMBL" id="KAI9909005.1"/>
    </source>
</evidence>
<name>A0ACC0VSS3_9STRA</name>
<dbReference type="Proteomes" id="UP001163321">
    <property type="component" value="Chromosome 7"/>
</dbReference>
<protein>
    <submittedName>
        <fullName evidence="1">Uncharacterized protein</fullName>
    </submittedName>
</protein>
<comment type="caution">
    <text evidence="1">The sequence shown here is derived from an EMBL/GenBank/DDBJ whole genome shotgun (WGS) entry which is preliminary data.</text>
</comment>
<gene>
    <name evidence="1" type="ORF">PsorP6_015216</name>
</gene>
<evidence type="ECO:0000313" key="2">
    <source>
        <dbReference type="Proteomes" id="UP001163321"/>
    </source>
</evidence>
<organism evidence="1 2">
    <name type="scientific">Peronosclerospora sorghi</name>
    <dbReference type="NCBI Taxonomy" id="230839"/>
    <lineage>
        <taxon>Eukaryota</taxon>
        <taxon>Sar</taxon>
        <taxon>Stramenopiles</taxon>
        <taxon>Oomycota</taxon>
        <taxon>Peronosporomycetes</taxon>
        <taxon>Peronosporales</taxon>
        <taxon>Peronosporaceae</taxon>
        <taxon>Peronosclerospora</taxon>
    </lineage>
</organism>
<accession>A0ACC0VSS3</accession>
<reference evidence="1 2" key="1">
    <citation type="journal article" date="2022" name="bioRxiv">
        <title>The genome of the oomycete Peronosclerospora sorghi, a cosmopolitan pathogen of maize and sorghum, is inflated with dispersed pseudogenes.</title>
        <authorList>
            <person name="Fletcher K."/>
            <person name="Martin F."/>
            <person name="Isakeit T."/>
            <person name="Cavanaugh K."/>
            <person name="Magill C."/>
            <person name="Michelmore R."/>
        </authorList>
    </citation>
    <scope>NUCLEOTIDE SEQUENCE [LARGE SCALE GENOMIC DNA]</scope>
    <source>
        <strain evidence="1">P6</strain>
    </source>
</reference>